<feature type="transmembrane region" description="Helical" evidence="1">
    <location>
        <begin position="16"/>
        <end position="36"/>
    </location>
</feature>
<evidence type="ECO:0000256" key="1">
    <source>
        <dbReference type="SAM" id="Phobius"/>
    </source>
</evidence>
<evidence type="ECO:0000313" key="2">
    <source>
        <dbReference type="EMBL" id="MBB6626178.1"/>
    </source>
</evidence>
<keyword evidence="1" id="KW-0812">Transmembrane</keyword>
<reference evidence="2 3" key="1">
    <citation type="submission" date="2020-08" db="EMBL/GenBank/DDBJ databases">
        <authorList>
            <person name="Seo M.-J."/>
        </authorList>
    </citation>
    <scope>NUCLEOTIDE SEQUENCE [LARGE SCALE GENOMIC DNA]</scope>
    <source>
        <strain evidence="2 3">KIGAM211</strain>
    </source>
</reference>
<keyword evidence="1" id="KW-1133">Transmembrane helix</keyword>
<dbReference type="RefSeq" id="WP_185251477.1">
    <property type="nucleotide sequence ID" value="NZ_JACKXE010000001.1"/>
</dbReference>
<comment type="caution">
    <text evidence="2">The sequence shown here is derived from an EMBL/GenBank/DDBJ whole genome shotgun (WGS) entry which is preliminary data.</text>
</comment>
<name>A0A7X0RD93_9ACTN</name>
<keyword evidence="3" id="KW-1185">Reference proteome</keyword>
<evidence type="ECO:0000313" key="3">
    <source>
        <dbReference type="Proteomes" id="UP000523955"/>
    </source>
</evidence>
<keyword evidence="1" id="KW-0472">Membrane</keyword>
<proteinExistence type="predicted"/>
<organism evidence="2 3">
    <name type="scientific">Nocardioides luti</name>
    <dbReference type="NCBI Taxonomy" id="2761101"/>
    <lineage>
        <taxon>Bacteria</taxon>
        <taxon>Bacillati</taxon>
        <taxon>Actinomycetota</taxon>
        <taxon>Actinomycetes</taxon>
        <taxon>Propionibacteriales</taxon>
        <taxon>Nocardioidaceae</taxon>
        <taxon>Nocardioides</taxon>
    </lineage>
</organism>
<dbReference type="EMBL" id="JACKXE010000001">
    <property type="protein sequence ID" value="MBB6626178.1"/>
    <property type="molecule type" value="Genomic_DNA"/>
</dbReference>
<dbReference type="Proteomes" id="UP000523955">
    <property type="component" value="Unassembled WGS sequence"/>
</dbReference>
<sequence length="166" mass="17016">MGPEVEVEDGAPKRRATLVVLVVLVALVAAGAVVYVRWIKPYVIDIPPRAVDAGGVTVLVDGRTRGWGSEEGPTAGVGVMGELGLVGGRCVGFVGPYGKGSVIVWPEGTSVTGSGRQVAITSEGHTVHLGDQVEGGTSRTRSFPGLDDLVPDACRDVPMLDVGLGS</sequence>
<gene>
    <name evidence="2" type="ORF">H5V45_02480</name>
</gene>
<protein>
    <submittedName>
        <fullName evidence="2">Uncharacterized protein</fullName>
    </submittedName>
</protein>
<accession>A0A7X0RD93</accession>
<dbReference type="AlphaFoldDB" id="A0A7X0RD93"/>